<dbReference type="KEGG" id="dov:DSCO28_26280"/>
<gene>
    <name evidence="1" type="ORF">DSCO28_26280</name>
</gene>
<organism evidence="1 2">
    <name type="scientific">Desulfosarcina ovata subsp. sediminis</name>
    <dbReference type="NCBI Taxonomy" id="885957"/>
    <lineage>
        <taxon>Bacteria</taxon>
        <taxon>Pseudomonadati</taxon>
        <taxon>Thermodesulfobacteriota</taxon>
        <taxon>Desulfobacteria</taxon>
        <taxon>Desulfobacterales</taxon>
        <taxon>Desulfosarcinaceae</taxon>
        <taxon>Desulfosarcina</taxon>
    </lineage>
</organism>
<reference evidence="1 2" key="1">
    <citation type="submission" date="2019-11" db="EMBL/GenBank/DDBJ databases">
        <title>Comparative genomics of hydrocarbon-degrading Desulfosarcina strains.</title>
        <authorList>
            <person name="Watanabe M."/>
            <person name="Kojima H."/>
            <person name="Fukui M."/>
        </authorList>
    </citation>
    <scope>NUCLEOTIDE SEQUENCE [LARGE SCALE GENOMIC DNA]</scope>
    <source>
        <strain evidence="1 2">28bB2T</strain>
    </source>
</reference>
<evidence type="ECO:0000313" key="1">
    <source>
        <dbReference type="EMBL" id="BBO82062.1"/>
    </source>
</evidence>
<protein>
    <submittedName>
        <fullName evidence="1">Uncharacterized protein</fullName>
    </submittedName>
</protein>
<name>A0A5K7ZIV8_9BACT</name>
<proteinExistence type="predicted"/>
<dbReference type="AlphaFoldDB" id="A0A5K7ZIV8"/>
<accession>A0A5K7ZIV8</accession>
<dbReference type="Proteomes" id="UP000425960">
    <property type="component" value="Chromosome"/>
</dbReference>
<dbReference type="EMBL" id="AP021876">
    <property type="protein sequence ID" value="BBO82062.1"/>
    <property type="molecule type" value="Genomic_DNA"/>
</dbReference>
<sequence length="86" mass="9692">MEEFGGLYVLVNNVGWEHTAIFTEKSLPELQTEPSNAILSKESRNHCDSGPRLWWGKGVKTGYRLFSRLLFNEEVSKNGTTTISMG</sequence>
<evidence type="ECO:0000313" key="2">
    <source>
        <dbReference type="Proteomes" id="UP000425960"/>
    </source>
</evidence>